<protein>
    <submittedName>
        <fullName evidence="1">Cytochrome c oxidase assembly protein COX16-domain-containing protein</fullName>
    </submittedName>
</protein>
<name>A0ACB7P2U2_9PEZI</name>
<dbReference type="Proteomes" id="UP000724584">
    <property type="component" value="Unassembled WGS sequence"/>
</dbReference>
<organism evidence="1 2">
    <name type="scientific">Chaetomium tenue</name>
    <dbReference type="NCBI Taxonomy" id="1854479"/>
    <lineage>
        <taxon>Eukaryota</taxon>
        <taxon>Fungi</taxon>
        <taxon>Dikarya</taxon>
        <taxon>Ascomycota</taxon>
        <taxon>Pezizomycotina</taxon>
        <taxon>Sordariomycetes</taxon>
        <taxon>Sordariomycetidae</taxon>
        <taxon>Sordariales</taxon>
        <taxon>Chaetomiaceae</taxon>
        <taxon>Chaetomium</taxon>
    </lineage>
</organism>
<gene>
    <name evidence="1" type="ORF">F5144DRAFT_493312</name>
</gene>
<evidence type="ECO:0000313" key="2">
    <source>
        <dbReference type="Proteomes" id="UP000724584"/>
    </source>
</evidence>
<reference evidence="1 2" key="1">
    <citation type="journal article" date="2021" name="Nat. Commun.">
        <title>Genetic determinants of endophytism in the Arabidopsis root mycobiome.</title>
        <authorList>
            <person name="Mesny F."/>
            <person name="Miyauchi S."/>
            <person name="Thiergart T."/>
            <person name="Pickel B."/>
            <person name="Atanasova L."/>
            <person name="Karlsson M."/>
            <person name="Huettel B."/>
            <person name="Barry K.W."/>
            <person name="Haridas S."/>
            <person name="Chen C."/>
            <person name="Bauer D."/>
            <person name="Andreopoulos W."/>
            <person name="Pangilinan J."/>
            <person name="LaButti K."/>
            <person name="Riley R."/>
            <person name="Lipzen A."/>
            <person name="Clum A."/>
            <person name="Drula E."/>
            <person name="Henrissat B."/>
            <person name="Kohler A."/>
            <person name="Grigoriev I.V."/>
            <person name="Martin F.M."/>
            <person name="Hacquard S."/>
        </authorList>
    </citation>
    <scope>NUCLEOTIDE SEQUENCE [LARGE SCALE GENOMIC DNA]</scope>
    <source>
        <strain evidence="1 2">MPI-SDFR-AT-0079</strain>
    </source>
</reference>
<sequence>MGVFPNRKYRPAGSDAANSFGARYRAQMARRPFLLFGLPFLTVIVGASFVLTPATAIRYERHDRRVRTLTRDEELGVGRAGSGRKVDIREEYYRLSAKDNDNWEQKRVKRLKGESDGIL</sequence>
<proteinExistence type="predicted"/>
<evidence type="ECO:0000313" key="1">
    <source>
        <dbReference type="EMBL" id="KAH6628348.1"/>
    </source>
</evidence>
<comment type="caution">
    <text evidence="1">The sequence shown here is derived from an EMBL/GenBank/DDBJ whole genome shotgun (WGS) entry which is preliminary data.</text>
</comment>
<accession>A0ACB7P2U2</accession>
<dbReference type="EMBL" id="JAGIZQ010000005">
    <property type="protein sequence ID" value="KAH6628348.1"/>
    <property type="molecule type" value="Genomic_DNA"/>
</dbReference>
<keyword evidence="2" id="KW-1185">Reference proteome</keyword>